<comment type="caution">
    <text evidence="2">The sequence shown here is derived from an EMBL/GenBank/DDBJ whole genome shotgun (WGS) entry which is preliminary data.</text>
</comment>
<dbReference type="Proteomes" id="UP001138621">
    <property type="component" value="Unassembled WGS sequence"/>
</dbReference>
<accession>A0AA40V7Y3</accession>
<gene>
    <name evidence="2" type="ORF">G7024_23305</name>
</gene>
<dbReference type="EMBL" id="JAAMRD010000032">
    <property type="protein sequence ID" value="MBA1307313.1"/>
    <property type="molecule type" value="Genomic_DNA"/>
</dbReference>
<protein>
    <submittedName>
        <fullName evidence="2">DUF2384 domain-containing protein</fullName>
    </submittedName>
</protein>
<dbReference type="AlphaFoldDB" id="A0AA40V7Y3"/>
<evidence type="ECO:0000313" key="2">
    <source>
        <dbReference type="EMBL" id="MBA1307313.1"/>
    </source>
</evidence>
<proteinExistence type="predicted"/>
<sequence>MSESGVAERLEQVEALAIEVFGSRATALAWLASPNFALDGRTPHSRTAMVVLSGWQRTCN</sequence>
<dbReference type="Pfam" id="PF09722">
    <property type="entry name" value="Xre_MbcA_ParS_C"/>
    <property type="match status" value="1"/>
</dbReference>
<dbReference type="InterPro" id="IPR024467">
    <property type="entry name" value="Xre/MbcA/ParS-like_toxin-bd"/>
</dbReference>
<evidence type="ECO:0000259" key="1">
    <source>
        <dbReference type="Pfam" id="PF09722"/>
    </source>
</evidence>
<feature type="domain" description="Antitoxin Xre/MbcA/ParS-like toxin-binding" evidence="1">
    <location>
        <begin position="17"/>
        <end position="43"/>
    </location>
</feature>
<organism evidence="2 3">
    <name type="scientific">Stutzerimonas stutzeri</name>
    <name type="common">Pseudomonas stutzeri</name>
    <dbReference type="NCBI Taxonomy" id="316"/>
    <lineage>
        <taxon>Bacteria</taxon>
        <taxon>Pseudomonadati</taxon>
        <taxon>Pseudomonadota</taxon>
        <taxon>Gammaproteobacteria</taxon>
        <taxon>Pseudomonadales</taxon>
        <taxon>Pseudomonadaceae</taxon>
        <taxon>Stutzerimonas</taxon>
    </lineage>
</organism>
<dbReference type="RefSeq" id="WP_181122652.1">
    <property type="nucleotide sequence ID" value="NZ_JAAMRD010000032.1"/>
</dbReference>
<name>A0AA40V7Y3_STUST</name>
<reference evidence="2" key="1">
    <citation type="submission" date="2020-02" db="EMBL/GenBank/DDBJ databases">
        <title>Synteny-based analysis reveals conserved mechanism for high triclosan tolerance in Pseudomonas, as well as instances of horizontal transfer.</title>
        <authorList>
            <person name="Mcfarland A.G."/>
            <person name="Bertucci H.K."/>
            <person name="Litmann E."/>
            <person name="Shen J."/>
            <person name="Huttenhower C."/>
            <person name="Hartmann E.M."/>
        </authorList>
    </citation>
    <scope>NUCLEOTIDE SEQUENCE</scope>
    <source>
        <strain evidence="2">109A1</strain>
    </source>
</reference>
<evidence type="ECO:0000313" key="3">
    <source>
        <dbReference type="Proteomes" id="UP001138621"/>
    </source>
</evidence>